<dbReference type="RefSeq" id="WP_345568215.1">
    <property type="nucleotide sequence ID" value="NZ_BAAAZX010000021.1"/>
</dbReference>
<dbReference type="Proteomes" id="UP001500456">
    <property type="component" value="Unassembled WGS sequence"/>
</dbReference>
<evidence type="ECO:0008006" key="4">
    <source>
        <dbReference type="Google" id="ProtNLM"/>
    </source>
</evidence>
<keyword evidence="3" id="KW-1185">Reference proteome</keyword>
<proteinExistence type="predicted"/>
<dbReference type="EMBL" id="BAAAZX010000021">
    <property type="protein sequence ID" value="GAA4013500.1"/>
    <property type="molecule type" value="Genomic_DNA"/>
</dbReference>
<organism evidence="2 3">
    <name type="scientific">Streptomyces plumbiresistens</name>
    <dbReference type="NCBI Taxonomy" id="511811"/>
    <lineage>
        <taxon>Bacteria</taxon>
        <taxon>Bacillati</taxon>
        <taxon>Actinomycetota</taxon>
        <taxon>Actinomycetes</taxon>
        <taxon>Kitasatosporales</taxon>
        <taxon>Streptomycetaceae</taxon>
        <taxon>Streptomyces</taxon>
    </lineage>
</organism>
<protein>
    <recommendedName>
        <fullName evidence="4">MFS transporter</fullName>
    </recommendedName>
</protein>
<keyword evidence="1" id="KW-0472">Membrane</keyword>
<evidence type="ECO:0000313" key="2">
    <source>
        <dbReference type="EMBL" id="GAA4013500.1"/>
    </source>
</evidence>
<sequence>MAAAWMALLTYTASQVAVFAYLGLTLGNWVDGHGGPGSPRVGWLTIGFYALMAAFPLLGLVQAAWLKRARPMAYQKVIGTISE</sequence>
<feature type="transmembrane region" description="Helical" evidence="1">
    <location>
        <begin position="44"/>
        <end position="66"/>
    </location>
</feature>
<evidence type="ECO:0000313" key="3">
    <source>
        <dbReference type="Proteomes" id="UP001500456"/>
    </source>
</evidence>
<gene>
    <name evidence="2" type="ORF">GCM10022232_64720</name>
</gene>
<accession>A0ABP7SLR1</accession>
<keyword evidence="1" id="KW-1133">Transmembrane helix</keyword>
<keyword evidence="1" id="KW-0812">Transmembrane</keyword>
<comment type="caution">
    <text evidence="2">The sequence shown here is derived from an EMBL/GenBank/DDBJ whole genome shotgun (WGS) entry which is preliminary data.</text>
</comment>
<reference evidence="3" key="1">
    <citation type="journal article" date="2019" name="Int. J. Syst. Evol. Microbiol.">
        <title>The Global Catalogue of Microorganisms (GCM) 10K type strain sequencing project: providing services to taxonomists for standard genome sequencing and annotation.</title>
        <authorList>
            <consortium name="The Broad Institute Genomics Platform"/>
            <consortium name="The Broad Institute Genome Sequencing Center for Infectious Disease"/>
            <person name="Wu L."/>
            <person name="Ma J."/>
        </authorList>
    </citation>
    <scope>NUCLEOTIDE SEQUENCE [LARGE SCALE GENOMIC DNA]</scope>
    <source>
        <strain evidence="3">JCM 16924</strain>
    </source>
</reference>
<name>A0ABP7SLR1_9ACTN</name>
<evidence type="ECO:0000256" key="1">
    <source>
        <dbReference type="SAM" id="Phobius"/>
    </source>
</evidence>